<reference evidence="4 5" key="1">
    <citation type="submission" date="2018-08" db="EMBL/GenBank/DDBJ databases">
        <title>Lactobacillus suantsai sp. nov., isolated from traditional fermented suan-tsai in Taiwan.</title>
        <authorList>
            <person name="Huang C.-H."/>
        </authorList>
    </citation>
    <scope>NUCLEOTIDE SEQUENCE [LARGE SCALE GENOMIC DNA]</scope>
    <source>
        <strain evidence="4 5">BCRC 12945</strain>
    </source>
</reference>
<dbReference type="AlphaFoldDB" id="A0A4Q0VM82"/>
<dbReference type="Proteomes" id="UP000290602">
    <property type="component" value="Unassembled WGS sequence"/>
</dbReference>
<comment type="similarity">
    <text evidence="1">Belongs to the LytR/CpsA/Psr (LCP) family.</text>
</comment>
<evidence type="ECO:0000313" key="4">
    <source>
        <dbReference type="EMBL" id="RXI79847.1"/>
    </source>
</evidence>
<dbReference type="RefSeq" id="WP_129031334.1">
    <property type="nucleotide sequence ID" value="NZ_CP059603.1"/>
</dbReference>
<evidence type="ECO:0000259" key="3">
    <source>
        <dbReference type="Pfam" id="PF03816"/>
    </source>
</evidence>
<organism evidence="4 5">
    <name type="scientific">Levilactobacillus suantsaii</name>
    <dbReference type="NCBI Taxonomy" id="2292255"/>
    <lineage>
        <taxon>Bacteria</taxon>
        <taxon>Bacillati</taxon>
        <taxon>Bacillota</taxon>
        <taxon>Bacilli</taxon>
        <taxon>Lactobacillales</taxon>
        <taxon>Lactobacillaceae</taxon>
        <taxon>Levilactobacillus</taxon>
    </lineage>
</organism>
<evidence type="ECO:0000256" key="1">
    <source>
        <dbReference type="ARBA" id="ARBA00006068"/>
    </source>
</evidence>
<dbReference type="NCBIfam" id="TIGR00350">
    <property type="entry name" value="lytR_cpsA_psr"/>
    <property type="match status" value="1"/>
</dbReference>
<evidence type="ECO:0000256" key="2">
    <source>
        <dbReference type="SAM" id="MobiDB-lite"/>
    </source>
</evidence>
<dbReference type="InterPro" id="IPR004474">
    <property type="entry name" value="LytR_CpsA_psr"/>
</dbReference>
<keyword evidence="5" id="KW-1185">Reference proteome</keyword>
<name>A0A4Q0VM82_9LACO</name>
<dbReference type="PANTHER" id="PTHR33392">
    <property type="entry name" value="POLYISOPRENYL-TEICHOIC ACID--PEPTIDOGLYCAN TEICHOIC ACID TRANSFERASE TAGU"/>
    <property type="match status" value="1"/>
</dbReference>
<dbReference type="PANTHER" id="PTHR33392:SF6">
    <property type="entry name" value="POLYISOPRENYL-TEICHOIC ACID--PEPTIDOGLYCAN TEICHOIC ACID TRANSFERASE TAGU"/>
    <property type="match status" value="1"/>
</dbReference>
<dbReference type="OrthoDB" id="27330at2"/>
<dbReference type="EMBL" id="QXIL01000002">
    <property type="protein sequence ID" value="RXI79847.1"/>
    <property type="molecule type" value="Genomic_DNA"/>
</dbReference>
<evidence type="ECO:0000313" key="5">
    <source>
        <dbReference type="Proteomes" id="UP000290602"/>
    </source>
</evidence>
<dbReference type="InterPro" id="IPR050922">
    <property type="entry name" value="LytR/CpsA/Psr_CW_biosynth"/>
</dbReference>
<proteinExistence type="inferred from homology"/>
<protein>
    <submittedName>
        <fullName evidence="4">LytR family transcriptional regulator</fullName>
    </submittedName>
</protein>
<comment type="caution">
    <text evidence="4">The sequence shown here is derived from an EMBL/GenBank/DDBJ whole genome shotgun (WGS) entry which is preliminary data.</text>
</comment>
<feature type="domain" description="Cell envelope-related transcriptional attenuator" evidence="3">
    <location>
        <begin position="85"/>
        <end position="231"/>
    </location>
</feature>
<feature type="compositionally biased region" description="Gly residues" evidence="2">
    <location>
        <begin position="344"/>
        <end position="359"/>
    </location>
</feature>
<gene>
    <name evidence="4" type="ORF">DXH47_01560</name>
</gene>
<sequence length="359" mass="38803">MQRRRRNRHPWLKTFLALILVLVVGGVAYGAHQYQNLQSSVKKSYKASGVTKLRNVSQQLAKKKPISILLMGTDTGALGRNFQGRTDSMMVVTINPKTKKTTMTSLPRDLAVNIPGYTSQSPAKLNAAYAWGKSKTAITTVQKMLNVPIDFYAIINMGGMKKIINEVGGVTLKPTLSFSYGGYTFKKGVKTHMNGKKALAYARMRDDDPQGDYGRQTRQRKVIMALLKQSKSVSTLLNESFIQSLSKQTQTDLTFNDLTALAQNYRTALKHIKTTHIQGSSQTMNGQSMEVATKSELQRVTNYIRNGLSLAYAKTGKIAIMTTADTTTTTGSTAISPGNSTGTGTTGGAGGTGGPGGGQ</sequence>
<dbReference type="Gene3D" id="3.40.630.190">
    <property type="entry name" value="LCP protein"/>
    <property type="match status" value="1"/>
</dbReference>
<feature type="region of interest" description="Disordered" evidence="2">
    <location>
        <begin position="328"/>
        <end position="359"/>
    </location>
</feature>
<dbReference type="Pfam" id="PF03816">
    <property type="entry name" value="LytR_cpsA_psr"/>
    <property type="match status" value="1"/>
</dbReference>
<accession>A0A4Q0VM82</accession>